<dbReference type="PANTHER" id="PTHR33376:SF4">
    <property type="entry name" value="SIALIC ACID-BINDING PERIPLASMIC PROTEIN SIAP"/>
    <property type="match status" value="1"/>
</dbReference>
<dbReference type="GO" id="GO:0055085">
    <property type="term" value="P:transmembrane transport"/>
    <property type="evidence" value="ECO:0007669"/>
    <property type="project" value="InterPro"/>
</dbReference>
<dbReference type="Proteomes" id="UP000245839">
    <property type="component" value="Unassembled WGS sequence"/>
</dbReference>
<evidence type="ECO:0000313" key="7">
    <source>
        <dbReference type="EMBL" id="PWJ13862.1"/>
    </source>
</evidence>
<dbReference type="NCBIfam" id="TIGR00787">
    <property type="entry name" value="dctP"/>
    <property type="match status" value="1"/>
</dbReference>
<organism evidence="8 10">
    <name type="scientific">Jannaschia seohaensis</name>
    <dbReference type="NCBI Taxonomy" id="475081"/>
    <lineage>
        <taxon>Bacteria</taxon>
        <taxon>Pseudomonadati</taxon>
        <taxon>Pseudomonadota</taxon>
        <taxon>Alphaproteobacteria</taxon>
        <taxon>Rhodobacterales</taxon>
        <taxon>Roseobacteraceae</taxon>
        <taxon>Jannaschia</taxon>
    </lineage>
</organism>
<keyword evidence="4 6" id="KW-0732">Signal</keyword>
<dbReference type="InterPro" id="IPR038404">
    <property type="entry name" value="TRAP_DctP_sf"/>
</dbReference>
<evidence type="ECO:0000256" key="5">
    <source>
        <dbReference type="ARBA" id="ARBA00022764"/>
    </source>
</evidence>
<dbReference type="AlphaFoldDB" id="A0A2Y9B331"/>
<gene>
    <name evidence="7" type="ORF">BCF38_11393</name>
    <name evidence="8" type="ORF">SAMN05421539_11393</name>
</gene>
<evidence type="ECO:0000256" key="4">
    <source>
        <dbReference type="ARBA" id="ARBA00022729"/>
    </source>
</evidence>
<proteinExistence type="inferred from homology"/>
<keyword evidence="5" id="KW-0574">Periplasm</keyword>
<evidence type="ECO:0000256" key="1">
    <source>
        <dbReference type="ARBA" id="ARBA00004418"/>
    </source>
</evidence>
<evidence type="ECO:0000313" key="8">
    <source>
        <dbReference type="EMBL" id="SSA50375.1"/>
    </source>
</evidence>
<dbReference type="Gene3D" id="3.40.190.170">
    <property type="entry name" value="Bacterial extracellular solute-binding protein, family 7"/>
    <property type="match status" value="1"/>
</dbReference>
<keyword evidence="9" id="KW-1185">Reference proteome</keyword>
<dbReference type="GO" id="GO:0030288">
    <property type="term" value="C:outer membrane-bounded periplasmic space"/>
    <property type="evidence" value="ECO:0007669"/>
    <property type="project" value="InterPro"/>
</dbReference>
<keyword evidence="8" id="KW-0675">Receptor</keyword>
<feature type="chain" id="PRO_5036058973" evidence="6">
    <location>
        <begin position="26"/>
        <end position="325"/>
    </location>
</feature>
<dbReference type="InterPro" id="IPR004682">
    <property type="entry name" value="TRAP_DctP"/>
</dbReference>
<feature type="signal peptide" evidence="6">
    <location>
        <begin position="1"/>
        <end position="25"/>
    </location>
</feature>
<reference evidence="8 10" key="1">
    <citation type="submission" date="2016-10" db="EMBL/GenBank/DDBJ databases">
        <authorList>
            <person name="Cai Z."/>
        </authorList>
    </citation>
    <scope>NUCLEOTIDE SEQUENCE [LARGE SCALE GENOMIC DNA]</scope>
    <source>
        <strain evidence="8 10">DSM 25227</strain>
    </source>
</reference>
<dbReference type="Pfam" id="PF03480">
    <property type="entry name" value="DctP"/>
    <property type="match status" value="1"/>
</dbReference>
<dbReference type="EMBL" id="UETC01000013">
    <property type="protein sequence ID" value="SSA50375.1"/>
    <property type="molecule type" value="Genomic_DNA"/>
</dbReference>
<name>A0A2Y9B331_9RHOB</name>
<dbReference type="InterPro" id="IPR018389">
    <property type="entry name" value="DctP_fam"/>
</dbReference>
<evidence type="ECO:0000313" key="9">
    <source>
        <dbReference type="Proteomes" id="UP000245839"/>
    </source>
</evidence>
<comment type="subcellular location">
    <subcellularLocation>
        <location evidence="1">Periplasm</location>
    </subcellularLocation>
</comment>
<evidence type="ECO:0000256" key="6">
    <source>
        <dbReference type="SAM" id="SignalP"/>
    </source>
</evidence>
<dbReference type="NCBIfam" id="NF037995">
    <property type="entry name" value="TRAP_S1"/>
    <property type="match status" value="1"/>
</dbReference>
<evidence type="ECO:0000313" key="10">
    <source>
        <dbReference type="Proteomes" id="UP000251571"/>
    </source>
</evidence>
<sequence>MIAFSMKSVVIGVAVGMAGAGSALAQDTLKWGHTYEVGSVYHQAAQRTAEAFEKATDGRYQIEVFPASQLGNEASLNEALSLGTVDIIYSGPTFMSQSYGPIVVSAYPFALRDYEHWKAYGESDLFKELSEGYTAATGNVPVALTYYGARHVTSNKPILAPEDMEGLKIRTPGAPAFQWFPQAAGANPTPISFSEVYLALQQKVVDAQENPLPTIQFKKFYEVQTNINLTGHITNSLITLVSPGTIARLGDDYATLEALMKENALWASNEIVTAENELADWFRAQGVAVNEVDRAPFIQLMADYLDTQEFPFSKDIYDRLQEIGQ</sequence>
<dbReference type="CDD" id="cd13672">
    <property type="entry name" value="PBP2_TRAP_Siap"/>
    <property type="match status" value="1"/>
</dbReference>
<evidence type="ECO:0000256" key="3">
    <source>
        <dbReference type="ARBA" id="ARBA00022448"/>
    </source>
</evidence>
<dbReference type="PANTHER" id="PTHR33376">
    <property type="match status" value="1"/>
</dbReference>
<dbReference type="OrthoDB" id="8673861at2"/>
<dbReference type="Proteomes" id="UP000251571">
    <property type="component" value="Unassembled WGS sequence"/>
</dbReference>
<reference evidence="7 9" key="2">
    <citation type="submission" date="2018-03" db="EMBL/GenBank/DDBJ databases">
        <title>Genomic Encyclopedia of Archaeal and Bacterial Type Strains, Phase II (KMG-II): from individual species to whole genera.</title>
        <authorList>
            <person name="Goeker M."/>
        </authorList>
    </citation>
    <scope>NUCLEOTIDE SEQUENCE [LARGE SCALE GENOMIC DNA]</scope>
    <source>
        <strain evidence="7 9">DSM 25227</strain>
    </source>
</reference>
<accession>A0A2Y9B331</accession>
<keyword evidence="3" id="KW-0813">Transport</keyword>
<dbReference type="EMBL" id="QGDJ01000013">
    <property type="protein sequence ID" value="PWJ13862.1"/>
    <property type="molecule type" value="Genomic_DNA"/>
</dbReference>
<protein>
    <submittedName>
        <fullName evidence="7">Tripartite ATP-independent transporter DctP family solute receptor</fullName>
    </submittedName>
    <submittedName>
        <fullName evidence="8">Tripartite ATP-independent transporter solute receptor, DctP family</fullName>
    </submittedName>
</protein>
<comment type="similarity">
    <text evidence="2">Belongs to the bacterial solute-binding protein 7 family.</text>
</comment>
<evidence type="ECO:0000256" key="2">
    <source>
        <dbReference type="ARBA" id="ARBA00009023"/>
    </source>
</evidence>